<dbReference type="Proteomes" id="UP000051936">
    <property type="component" value="Unassembled WGS sequence"/>
</dbReference>
<keyword evidence="2" id="KW-1185">Reference proteome</keyword>
<gene>
    <name evidence="1" type="ORF">AOQ71_12615</name>
</gene>
<reference evidence="1 2" key="1">
    <citation type="submission" date="2015-09" db="EMBL/GenBank/DDBJ databases">
        <title>Draft Genome Sequence of Bradyrhizobium manausense Strain BR 3351T, a Novel Symbiotic Nitrogen-Fixing Alphaproteobacterium Isolated from Brazilian Amazon Rain Forest.</title>
        <authorList>
            <person name="De Araujo J.L."/>
            <person name="Zilli J.E."/>
        </authorList>
    </citation>
    <scope>NUCLEOTIDE SEQUENCE [LARGE SCALE GENOMIC DNA]</scope>
    <source>
        <strain evidence="1 2">BR3351</strain>
    </source>
</reference>
<name>A0A0R3DXU1_9BRAD</name>
<dbReference type="EMBL" id="LJYG01000047">
    <property type="protein sequence ID" value="KRQ14714.1"/>
    <property type="molecule type" value="Genomic_DNA"/>
</dbReference>
<dbReference type="InterPro" id="IPR027417">
    <property type="entry name" value="P-loop_NTPase"/>
</dbReference>
<evidence type="ECO:0000313" key="2">
    <source>
        <dbReference type="Proteomes" id="UP000051936"/>
    </source>
</evidence>
<proteinExistence type="predicted"/>
<evidence type="ECO:0000313" key="1">
    <source>
        <dbReference type="EMBL" id="KRQ14714.1"/>
    </source>
</evidence>
<organism evidence="1 2">
    <name type="scientific">Bradyrhizobium manausense</name>
    <dbReference type="NCBI Taxonomy" id="989370"/>
    <lineage>
        <taxon>Bacteria</taxon>
        <taxon>Pseudomonadati</taxon>
        <taxon>Pseudomonadota</taxon>
        <taxon>Alphaproteobacteria</taxon>
        <taxon>Hyphomicrobiales</taxon>
        <taxon>Nitrobacteraceae</taxon>
        <taxon>Bradyrhizobium</taxon>
    </lineage>
</organism>
<dbReference type="RefSeq" id="WP_057746646.1">
    <property type="nucleotide sequence ID" value="NZ_LJYG01000047.1"/>
</dbReference>
<sequence length="389" mass="42327">MAAGFVFHRPELARPMADIALGTDPLAGNSGLFLAAPRRTGKSTFLKADLVPELESRGALPVYVDLWADRSRDPGEVIADRIRATIQDHESGILKVARKSGMSKIGIGSWLAVDIEKIGKPGGATMADAIAYLNKRAGRPIVLIVDEAQHALTSQTGVTAMFSLKSARDTLNIGVDSSDIGNVRLGLVFTGSHRDKLASLVIGKNQPFFGASVTDFPLLGADFAAAYADFVNTRLAGDRQIDKKVVALAFEIVAFRPELLQAAVREYVTGSIGVNGSSLSLHEQAYVVRARYWQEFDSQWTSMTPLQRAVLRRIINQGENYRPFDADSLAAYSENANQQVTVPDAQSALDALREKGLVIRIERGRYALDDISLIDWLADRTTNSTPRLT</sequence>
<accession>A0A0R3DXU1</accession>
<dbReference type="AlphaFoldDB" id="A0A0R3DXU1"/>
<dbReference type="Gene3D" id="3.40.50.300">
    <property type="entry name" value="P-loop containing nucleotide triphosphate hydrolases"/>
    <property type="match status" value="1"/>
</dbReference>
<comment type="caution">
    <text evidence="1">The sequence shown here is derived from an EMBL/GenBank/DDBJ whole genome shotgun (WGS) entry which is preliminary data.</text>
</comment>
<dbReference type="SUPFAM" id="SSF52540">
    <property type="entry name" value="P-loop containing nucleoside triphosphate hydrolases"/>
    <property type="match status" value="1"/>
</dbReference>
<protein>
    <submittedName>
        <fullName evidence="1">Uncharacterized protein</fullName>
    </submittedName>
</protein>
<dbReference type="OrthoDB" id="8576717at2"/>